<dbReference type="OrthoDB" id="4983at2759"/>
<dbReference type="SUPFAM" id="SSF82657">
    <property type="entry name" value="BolA-like"/>
    <property type="match status" value="1"/>
</dbReference>
<dbReference type="PANTHER" id="PTHR46229:SF4">
    <property type="entry name" value="ACID STRESS PROTEIN IBAG"/>
    <property type="match status" value="1"/>
</dbReference>
<sequence>SRNKIIFYLVARMNISRDLDRESYFTNFYNTRHINRPTTCNIRRHIRHNYIKSNISYAKIDPVFPILLTAYCDQPPGEAPKSIMFIPGLNNLRCKYSSNSVNNLTSYLLLNYFSIIFNMDNKKIISILNQKLNLEQIYVTGDNNHIKIIAIGDIFKGVNQVKRQQIIYKPLIDMILEKKIHALSITTYTKEEWKKNNKNNIKI</sequence>
<dbReference type="Proteomes" id="UP000478052">
    <property type="component" value="Unassembled WGS sequence"/>
</dbReference>
<proteinExistence type="inferred from homology"/>
<dbReference type="Gene3D" id="3.30.300.90">
    <property type="entry name" value="BolA-like"/>
    <property type="match status" value="1"/>
</dbReference>
<evidence type="ECO:0000256" key="1">
    <source>
        <dbReference type="ARBA" id="ARBA00005578"/>
    </source>
</evidence>
<keyword evidence="4" id="KW-1185">Reference proteome</keyword>
<dbReference type="AlphaFoldDB" id="A0A6G0VXC9"/>
<accession>A0A6G0VXC9</accession>
<organism evidence="3 4">
    <name type="scientific">Aphis craccivora</name>
    <name type="common">Cowpea aphid</name>
    <dbReference type="NCBI Taxonomy" id="307492"/>
    <lineage>
        <taxon>Eukaryota</taxon>
        <taxon>Metazoa</taxon>
        <taxon>Ecdysozoa</taxon>
        <taxon>Arthropoda</taxon>
        <taxon>Hexapoda</taxon>
        <taxon>Insecta</taxon>
        <taxon>Pterygota</taxon>
        <taxon>Neoptera</taxon>
        <taxon>Paraneoptera</taxon>
        <taxon>Hemiptera</taxon>
        <taxon>Sternorrhyncha</taxon>
        <taxon>Aphidomorpha</taxon>
        <taxon>Aphidoidea</taxon>
        <taxon>Aphididae</taxon>
        <taxon>Aphidini</taxon>
        <taxon>Aphis</taxon>
        <taxon>Aphis</taxon>
    </lineage>
</organism>
<dbReference type="InterPro" id="IPR002634">
    <property type="entry name" value="BolA"/>
</dbReference>
<gene>
    <name evidence="3" type="ORF">FWK35_00022088</name>
</gene>
<evidence type="ECO:0000313" key="4">
    <source>
        <dbReference type="Proteomes" id="UP000478052"/>
    </source>
</evidence>
<comment type="similarity">
    <text evidence="1 2">Belongs to the BolA/IbaG family.</text>
</comment>
<dbReference type="InterPro" id="IPR036065">
    <property type="entry name" value="BolA-like_sf"/>
</dbReference>
<name>A0A6G0VXC9_APHCR</name>
<dbReference type="PANTHER" id="PTHR46229">
    <property type="entry name" value="BOLA TRANSCRIPTION REGULATOR"/>
    <property type="match status" value="1"/>
</dbReference>
<evidence type="ECO:0000256" key="2">
    <source>
        <dbReference type="RuleBase" id="RU003860"/>
    </source>
</evidence>
<reference evidence="3 4" key="1">
    <citation type="submission" date="2019-08" db="EMBL/GenBank/DDBJ databases">
        <title>Whole genome of Aphis craccivora.</title>
        <authorList>
            <person name="Voronova N.V."/>
            <person name="Shulinski R.S."/>
            <person name="Bandarenka Y.V."/>
            <person name="Zhorov D.G."/>
            <person name="Warner D."/>
        </authorList>
    </citation>
    <scope>NUCLEOTIDE SEQUENCE [LARGE SCALE GENOMIC DNA]</scope>
    <source>
        <strain evidence="3">180601</strain>
        <tissue evidence="3">Whole Body</tissue>
    </source>
</reference>
<dbReference type="InterPro" id="IPR050961">
    <property type="entry name" value="BolA/IbaG_stress_morph_reg"/>
</dbReference>
<evidence type="ECO:0000313" key="3">
    <source>
        <dbReference type="EMBL" id="KAF0712872.1"/>
    </source>
</evidence>
<protein>
    <submittedName>
        <fullName evidence="3">Uncharacterized protein</fullName>
    </submittedName>
</protein>
<dbReference type="EMBL" id="VUJU01010819">
    <property type="protein sequence ID" value="KAF0712872.1"/>
    <property type="molecule type" value="Genomic_DNA"/>
</dbReference>
<dbReference type="Pfam" id="PF01722">
    <property type="entry name" value="BolA"/>
    <property type="match status" value="1"/>
</dbReference>
<comment type="caution">
    <text evidence="3">The sequence shown here is derived from an EMBL/GenBank/DDBJ whole genome shotgun (WGS) entry which is preliminary data.</text>
</comment>
<feature type="non-terminal residue" evidence="3">
    <location>
        <position position="1"/>
    </location>
</feature>